<dbReference type="RefSeq" id="WP_322521353.1">
    <property type="nucleotide sequence ID" value="NZ_CP140153.1"/>
</dbReference>
<evidence type="ECO:0000256" key="6">
    <source>
        <dbReference type="SAM" id="MobiDB-lite"/>
    </source>
</evidence>
<evidence type="ECO:0000256" key="4">
    <source>
        <dbReference type="ARBA" id="ARBA00023172"/>
    </source>
</evidence>
<dbReference type="PANTHER" id="PTHR30563:SF0">
    <property type="entry name" value="DNA RECOMBINATION PROTEIN RMUC"/>
    <property type="match status" value="1"/>
</dbReference>
<keyword evidence="7" id="KW-0472">Membrane</keyword>
<keyword evidence="7" id="KW-0812">Transmembrane</keyword>
<reference evidence="8 9" key="1">
    <citation type="submission" date="2023-11" db="EMBL/GenBank/DDBJ databases">
        <title>MicrobeMod: A computational toolkit for identifying prokaryotic methylation and restriction-modification with nanopore sequencing.</title>
        <authorList>
            <person name="Crits-Christoph A."/>
            <person name="Kang S.C."/>
            <person name="Lee H."/>
            <person name="Ostrov N."/>
        </authorList>
    </citation>
    <scope>NUCLEOTIDE SEQUENCE [LARGE SCALE GENOMIC DNA]</scope>
    <source>
        <strain evidence="8 9">ATCC 49870</strain>
    </source>
</reference>
<organism evidence="8 9">
    <name type="scientific">Guyparkeria halophila</name>
    <dbReference type="NCBI Taxonomy" id="47960"/>
    <lineage>
        <taxon>Bacteria</taxon>
        <taxon>Pseudomonadati</taxon>
        <taxon>Pseudomonadota</taxon>
        <taxon>Gammaproteobacteria</taxon>
        <taxon>Chromatiales</taxon>
        <taxon>Thioalkalibacteraceae</taxon>
        <taxon>Guyparkeria</taxon>
    </lineage>
</organism>
<dbReference type="PANTHER" id="PTHR30563">
    <property type="entry name" value="DNA RECOMBINATION PROTEIN RMUC"/>
    <property type="match status" value="1"/>
</dbReference>
<proteinExistence type="inferred from homology"/>
<feature type="transmembrane region" description="Helical" evidence="7">
    <location>
        <begin position="12"/>
        <end position="32"/>
    </location>
</feature>
<keyword evidence="9" id="KW-1185">Reference proteome</keyword>
<evidence type="ECO:0000256" key="7">
    <source>
        <dbReference type="SAM" id="Phobius"/>
    </source>
</evidence>
<name>A0ABZ0YWF0_9GAMM</name>
<evidence type="ECO:0000313" key="9">
    <source>
        <dbReference type="Proteomes" id="UP001327459"/>
    </source>
</evidence>
<comment type="function">
    <text evidence="1">Involved in DNA recombination.</text>
</comment>
<protein>
    <submittedName>
        <fullName evidence="8">DNA recombination protein RmuC</fullName>
    </submittedName>
</protein>
<evidence type="ECO:0000256" key="2">
    <source>
        <dbReference type="ARBA" id="ARBA00009840"/>
    </source>
</evidence>
<feature type="region of interest" description="Disordered" evidence="6">
    <location>
        <begin position="478"/>
        <end position="516"/>
    </location>
</feature>
<evidence type="ECO:0000256" key="5">
    <source>
        <dbReference type="SAM" id="Coils"/>
    </source>
</evidence>
<evidence type="ECO:0000256" key="1">
    <source>
        <dbReference type="ARBA" id="ARBA00003416"/>
    </source>
</evidence>
<comment type="similarity">
    <text evidence="2">Belongs to the RmuC family.</text>
</comment>
<evidence type="ECO:0000313" key="8">
    <source>
        <dbReference type="EMBL" id="WQH16356.1"/>
    </source>
</evidence>
<dbReference type="EMBL" id="CP140153">
    <property type="protein sequence ID" value="WQH16356.1"/>
    <property type="molecule type" value="Genomic_DNA"/>
</dbReference>
<feature type="coiled-coil region" evidence="5">
    <location>
        <begin position="34"/>
        <end position="149"/>
    </location>
</feature>
<keyword evidence="7" id="KW-1133">Transmembrane helix</keyword>
<gene>
    <name evidence="8" type="primary">rmuC</name>
    <name evidence="8" type="ORF">SR882_00230</name>
</gene>
<dbReference type="Proteomes" id="UP001327459">
    <property type="component" value="Chromosome"/>
</dbReference>
<accession>A0ABZ0YWF0</accession>
<sequence>MTSIDVLIDNPIAWGLVAIALTTLVATAWLAARLRAESRERDRLSTEHERLETLLEAETDALSAARDALGEARTMAARHEAERQHLVETRDALETRRREAQAALDAEREVAAALRAEKAELTERLEREREAANEKLKLLDEARDKLADAFKGLSADALSRNNESFLKLARENLERFQHQAKDDLSARHKAIEQLTGPIRERLEKFDTKLDGLEQARTSAYSALTQQVNDLLQTHLPQLHRETADLVKALRQPQARGRWGELQLKRVVEMAGMLEHCDFDEQVSQTTEGARLRPDLIVHLPGGRQVVVDAKAPVDAYLHAVEAQDEAGRKAALVNHARQVRTHVGQLAKKSYFDQFDPTPEFVVLFVPGEAFFSAALAEDPGLIEYGAENRVIPASPTTLIALLKAVSYGWRQEAMAQNAAEVAALGKELYERIGTLAEHWTKVGKSLNQSVNAYNSAVGSLETRVLPSARKFRDLKTVSADKEIGSPEPVTQETRPLSAAELIDSAASDDPAIDDR</sequence>
<dbReference type="Pfam" id="PF02646">
    <property type="entry name" value="RmuC"/>
    <property type="match status" value="1"/>
</dbReference>
<keyword evidence="4" id="KW-0233">DNA recombination</keyword>
<keyword evidence="3 5" id="KW-0175">Coiled coil</keyword>
<dbReference type="InterPro" id="IPR003798">
    <property type="entry name" value="DNA_recombination_RmuC"/>
</dbReference>
<evidence type="ECO:0000256" key="3">
    <source>
        <dbReference type="ARBA" id="ARBA00023054"/>
    </source>
</evidence>